<evidence type="ECO:0000313" key="3">
    <source>
        <dbReference type="Ensembl" id="ENSDNVP00000015486.1"/>
    </source>
</evidence>
<evidence type="ECO:0000259" key="2">
    <source>
        <dbReference type="Pfam" id="PF00061"/>
    </source>
</evidence>
<proteinExistence type="inferred from homology"/>
<dbReference type="GO" id="GO:0008289">
    <property type="term" value="F:lipid binding"/>
    <property type="evidence" value="ECO:0007669"/>
    <property type="project" value="InterPro"/>
</dbReference>
<protein>
    <recommendedName>
        <fullName evidence="2">Lipocalin/cytosolic fatty-acid binding domain-containing protein</fullName>
    </recommendedName>
</protein>
<dbReference type="Ensembl" id="ENSDNVT00000018622.1">
    <property type="protein sequence ID" value="ENSDNVP00000015486.1"/>
    <property type="gene ID" value="ENSDNVG00000010917.1"/>
</dbReference>
<dbReference type="AlphaFoldDB" id="A0A8C4K3K4"/>
<sequence length="106" mass="11790">CEDQCVGSGWKDLSSEEKYKDYLKELGEGFSVGSWAAWLNSAVIISTDGDLIIIKSKSIFRSVETSFKMGEEFEETTAGKRKNKSVNVIDTGSKNIVQKWDGKETV</sequence>
<dbReference type="InterPro" id="IPR012674">
    <property type="entry name" value="Calycin"/>
</dbReference>
<dbReference type="InterPro" id="IPR031259">
    <property type="entry name" value="ILBP"/>
</dbReference>
<comment type="similarity">
    <text evidence="1">Belongs to the calycin superfamily. Fatty-acid binding protein (FABP) family.</text>
</comment>
<keyword evidence="4" id="KW-1185">Reference proteome</keyword>
<dbReference type="Gene3D" id="2.40.128.20">
    <property type="match status" value="1"/>
</dbReference>
<dbReference type="InterPro" id="IPR000566">
    <property type="entry name" value="Lipocln_cytosolic_FA-bd_dom"/>
</dbReference>
<reference evidence="3" key="2">
    <citation type="submission" date="2025-09" db="UniProtKB">
        <authorList>
            <consortium name="Ensembl"/>
        </authorList>
    </citation>
    <scope>IDENTIFICATION</scope>
</reference>
<feature type="domain" description="Lipocalin/cytosolic fatty-acid binding" evidence="2">
    <location>
        <begin position="10"/>
        <end position="103"/>
    </location>
</feature>
<evidence type="ECO:0000313" key="4">
    <source>
        <dbReference type="Proteomes" id="UP000694423"/>
    </source>
</evidence>
<name>A0A8C4K3K4_DRONO</name>
<dbReference type="PRINTS" id="PR00178">
    <property type="entry name" value="FATTYACIDBP"/>
</dbReference>
<reference evidence="3" key="1">
    <citation type="submission" date="2025-08" db="UniProtKB">
        <authorList>
            <consortium name="Ensembl"/>
        </authorList>
    </citation>
    <scope>IDENTIFICATION</scope>
</reference>
<dbReference type="InterPro" id="IPR000463">
    <property type="entry name" value="Fatty_acid-bd"/>
</dbReference>
<evidence type="ECO:0000256" key="1">
    <source>
        <dbReference type="ARBA" id="ARBA00008390"/>
    </source>
</evidence>
<dbReference type="Proteomes" id="UP000694423">
    <property type="component" value="Unplaced"/>
</dbReference>
<organism evidence="3 4">
    <name type="scientific">Dromaius novaehollandiae</name>
    <name type="common">Emu</name>
    <dbReference type="NCBI Taxonomy" id="8790"/>
    <lineage>
        <taxon>Eukaryota</taxon>
        <taxon>Metazoa</taxon>
        <taxon>Chordata</taxon>
        <taxon>Craniata</taxon>
        <taxon>Vertebrata</taxon>
        <taxon>Euteleostomi</taxon>
        <taxon>Archelosauria</taxon>
        <taxon>Archosauria</taxon>
        <taxon>Dinosauria</taxon>
        <taxon>Saurischia</taxon>
        <taxon>Theropoda</taxon>
        <taxon>Coelurosauria</taxon>
        <taxon>Aves</taxon>
        <taxon>Palaeognathae</taxon>
        <taxon>Casuariiformes</taxon>
        <taxon>Dromaiidae</taxon>
        <taxon>Dromaius</taxon>
    </lineage>
</organism>
<dbReference type="SUPFAM" id="SSF50814">
    <property type="entry name" value="Lipocalins"/>
    <property type="match status" value="1"/>
</dbReference>
<accession>A0A8C4K3K4</accession>
<dbReference type="PANTHER" id="PTHR11955">
    <property type="entry name" value="FATTY ACID BINDING PROTEIN"/>
    <property type="match status" value="1"/>
</dbReference>
<dbReference type="Pfam" id="PF00061">
    <property type="entry name" value="Lipocalin"/>
    <property type="match status" value="1"/>
</dbReference>